<dbReference type="GO" id="GO:0015171">
    <property type="term" value="F:amino acid transmembrane transporter activity"/>
    <property type="evidence" value="ECO:0007669"/>
    <property type="project" value="TreeGrafter"/>
</dbReference>
<dbReference type="Pfam" id="PF01810">
    <property type="entry name" value="LysE"/>
    <property type="match status" value="1"/>
</dbReference>
<keyword evidence="2" id="KW-1003">Cell membrane</keyword>
<dbReference type="Proteomes" id="UP000481417">
    <property type="component" value="Unassembled WGS sequence"/>
</dbReference>
<dbReference type="PANTHER" id="PTHR30086:SF19">
    <property type="entry name" value="THREONINE EFFLUX PROTEIN"/>
    <property type="match status" value="1"/>
</dbReference>
<evidence type="ECO:0000256" key="6">
    <source>
        <dbReference type="SAM" id="Phobius"/>
    </source>
</evidence>
<keyword evidence="5 6" id="KW-0472">Membrane</keyword>
<dbReference type="GO" id="GO:0005886">
    <property type="term" value="C:plasma membrane"/>
    <property type="evidence" value="ECO:0007669"/>
    <property type="project" value="UniProtKB-SubCell"/>
</dbReference>
<evidence type="ECO:0000256" key="5">
    <source>
        <dbReference type="ARBA" id="ARBA00023136"/>
    </source>
</evidence>
<dbReference type="InterPro" id="IPR001123">
    <property type="entry name" value="LeuE-type"/>
</dbReference>
<protein>
    <recommendedName>
        <fullName evidence="9">LysE family translocator</fullName>
    </recommendedName>
</protein>
<proteinExistence type="predicted"/>
<evidence type="ECO:0000256" key="1">
    <source>
        <dbReference type="ARBA" id="ARBA00004651"/>
    </source>
</evidence>
<evidence type="ECO:0008006" key="9">
    <source>
        <dbReference type="Google" id="ProtNLM"/>
    </source>
</evidence>
<dbReference type="PANTHER" id="PTHR30086">
    <property type="entry name" value="ARGININE EXPORTER PROTEIN ARGO"/>
    <property type="match status" value="1"/>
</dbReference>
<organism evidence="7 8">
    <name type="scientific">Paracoccus lichenicola</name>
    <dbReference type="NCBI Taxonomy" id="2665644"/>
    <lineage>
        <taxon>Bacteria</taxon>
        <taxon>Pseudomonadati</taxon>
        <taxon>Pseudomonadota</taxon>
        <taxon>Alphaproteobacteria</taxon>
        <taxon>Rhodobacterales</taxon>
        <taxon>Paracoccaceae</taxon>
        <taxon>Paracoccus</taxon>
    </lineage>
</organism>
<comment type="caution">
    <text evidence="7">The sequence shown here is derived from an EMBL/GenBank/DDBJ whole genome shotgun (WGS) entry which is preliminary data.</text>
</comment>
<dbReference type="AlphaFoldDB" id="A0A6L6HIJ5"/>
<evidence type="ECO:0000256" key="3">
    <source>
        <dbReference type="ARBA" id="ARBA00022692"/>
    </source>
</evidence>
<evidence type="ECO:0000256" key="4">
    <source>
        <dbReference type="ARBA" id="ARBA00022989"/>
    </source>
</evidence>
<gene>
    <name evidence="7" type="ORF">GIY56_01530</name>
</gene>
<feature type="transmembrane region" description="Helical" evidence="6">
    <location>
        <begin position="200"/>
        <end position="218"/>
    </location>
</feature>
<keyword evidence="8" id="KW-1185">Reference proteome</keyword>
<comment type="subcellular location">
    <subcellularLocation>
        <location evidence="1">Cell membrane</location>
        <topology evidence="1">Multi-pass membrane protein</topology>
    </subcellularLocation>
</comment>
<accession>A0A6L6HIJ5</accession>
<feature type="transmembrane region" description="Helical" evidence="6">
    <location>
        <begin position="130"/>
        <end position="155"/>
    </location>
</feature>
<feature type="transmembrane region" description="Helical" evidence="6">
    <location>
        <begin position="65"/>
        <end position="90"/>
    </location>
</feature>
<keyword evidence="4 6" id="KW-1133">Transmembrane helix</keyword>
<feature type="transmembrane region" description="Helical" evidence="6">
    <location>
        <begin position="96"/>
        <end position="118"/>
    </location>
</feature>
<reference evidence="7 8" key="1">
    <citation type="submission" date="2019-11" db="EMBL/GenBank/DDBJ databases">
        <authorList>
            <person name="Lang L."/>
        </authorList>
    </citation>
    <scope>NUCLEOTIDE SEQUENCE [LARGE SCALE GENOMIC DNA]</scope>
    <source>
        <strain evidence="7 8">YIM 132242</strain>
    </source>
</reference>
<sequence length="220" mass="23068">MKIIILILNDSFYIFLIARISEMDVSTNIFIISGLHLAMAMTPGPNTFAICCVASTGSRRDGLSAAAGVVAATGLWAGIAMLGAGAVVAWNHQLFLGLRAVAALYLIGIGLRMLVLPLSPRPALAGGQPFLVGLLTALANPFAIAFWLGTFLAAMPATAPDHLYARIFGLIILQSLIWYSALAILFSTAMRGRTPGTARLLRYVTAGAMILIGLSALVPG</sequence>
<keyword evidence="3 6" id="KW-0812">Transmembrane</keyword>
<evidence type="ECO:0000313" key="8">
    <source>
        <dbReference type="Proteomes" id="UP000481417"/>
    </source>
</evidence>
<name>A0A6L6HIJ5_9RHOB</name>
<dbReference type="EMBL" id="WMBT01000001">
    <property type="protein sequence ID" value="MTD98965.1"/>
    <property type="molecule type" value="Genomic_DNA"/>
</dbReference>
<feature type="transmembrane region" description="Helical" evidence="6">
    <location>
        <begin position="167"/>
        <end position="188"/>
    </location>
</feature>
<evidence type="ECO:0000256" key="2">
    <source>
        <dbReference type="ARBA" id="ARBA00022475"/>
    </source>
</evidence>
<evidence type="ECO:0000313" key="7">
    <source>
        <dbReference type="EMBL" id="MTD98965.1"/>
    </source>
</evidence>